<evidence type="ECO:0000313" key="2">
    <source>
        <dbReference type="Proteomes" id="UP001597073"/>
    </source>
</evidence>
<gene>
    <name evidence="1" type="ORF">ACFQZI_05680</name>
</gene>
<dbReference type="Proteomes" id="UP001597073">
    <property type="component" value="Unassembled WGS sequence"/>
</dbReference>
<evidence type="ECO:0008006" key="3">
    <source>
        <dbReference type="Google" id="ProtNLM"/>
    </source>
</evidence>
<dbReference type="RefSeq" id="WP_377139573.1">
    <property type="nucleotide sequence ID" value="NZ_JBHTIA010000003.1"/>
</dbReference>
<name>A0ABW2ZDS3_9SPHI</name>
<accession>A0ABW2ZDS3</accession>
<evidence type="ECO:0000313" key="1">
    <source>
        <dbReference type="EMBL" id="MFD0764333.1"/>
    </source>
</evidence>
<keyword evidence="2" id="KW-1185">Reference proteome</keyword>
<organism evidence="1 2">
    <name type="scientific">Mucilaginibacter lutimaris</name>
    <dbReference type="NCBI Taxonomy" id="931629"/>
    <lineage>
        <taxon>Bacteria</taxon>
        <taxon>Pseudomonadati</taxon>
        <taxon>Bacteroidota</taxon>
        <taxon>Sphingobacteriia</taxon>
        <taxon>Sphingobacteriales</taxon>
        <taxon>Sphingobacteriaceae</taxon>
        <taxon>Mucilaginibacter</taxon>
    </lineage>
</organism>
<proteinExistence type="predicted"/>
<protein>
    <recommendedName>
        <fullName evidence="3">VWFA domain-containing protein</fullName>
    </recommendedName>
</protein>
<sequence length="476" mass="52243">MSIFDDIGKAFEDLFDYITEGARTVVNTIKDGIITIEMGVYKAFIAISDLAQDVAHAIEDVGITISQGVIDGATTAINFLEKNAKEVIDTIVIAFDGDKGSQPTPEYKLAISKAVASVFLKIAVEGQEYDVFGILATGCNEKKRDLIKLGANITAERVGNDIYNIPRVAPAVVRKEALKEYIAWLILKAATDKPQMMENGKAGQVATGIIITAITTLLTEGKIANGAPAWPDIKGVTPDAIDPEATTVWTEGSRISVGDAIYLILDGQVRHIPDPETYKNLFDTWDGVIKSEEGLQKIGRPLTAGAYLSKADGDRVYLVVDGVKRWIASPQVFKKYHFNDKAIKHISPAQQNAIPTGDGIYQFLKKEGSTLNIKGGVYIIIDKKAHLIPNPETYNQLFKNWNGIQEVNSNSVLIGEPITDRAYLASATERVYFVSNGVKRWIMSPIAFNNFNFSWDKIRKVSAAELDRIPEGNQIF</sequence>
<comment type="caution">
    <text evidence="1">The sequence shown here is derived from an EMBL/GenBank/DDBJ whole genome shotgun (WGS) entry which is preliminary data.</text>
</comment>
<reference evidence="2" key="1">
    <citation type="journal article" date="2019" name="Int. J. Syst. Evol. Microbiol.">
        <title>The Global Catalogue of Microorganisms (GCM) 10K type strain sequencing project: providing services to taxonomists for standard genome sequencing and annotation.</title>
        <authorList>
            <consortium name="The Broad Institute Genomics Platform"/>
            <consortium name="The Broad Institute Genome Sequencing Center for Infectious Disease"/>
            <person name="Wu L."/>
            <person name="Ma J."/>
        </authorList>
    </citation>
    <scope>NUCLEOTIDE SEQUENCE [LARGE SCALE GENOMIC DNA]</scope>
    <source>
        <strain evidence="2">CCUG 60742</strain>
    </source>
</reference>
<dbReference type="EMBL" id="JBHTIA010000003">
    <property type="protein sequence ID" value="MFD0764333.1"/>
    <property type="molecule type" value="Genomic_DNA"/>
</dbReference>